<proteinExistence type="predicted"/>
<sequence>MQENLYSETADFPFLRGEIYYLQHRYDDAIQQLEYLLEHKSKYPHTIKTFEYVEYDPHMLLGHIYKHKGNLQKQCITILAHYLSIAIVTRHCIMCCSC</sequence>
<organism evidence="1">
    <name type="scientific">Anoxybacillus flavithermus</name>
    <dbReference type="NCBI Taxonomy" id="33934"/>
    <lineage>
        <taxon>Bacteria</taxon>
        <taxon>Bacillati</taxon>
        <taxon>Bacillota</taxon>
        <taxon>Bacilli</taxon>
        <taxon>Bacillales</taxon>
        <taxon>Anoxybacillaceae</taxon>
        <taxon>Anoxybacillus</taxon>
    </lineage>
</organism>
<name>A0A094JI39_9BACL</name>
<protein>
    <submittedName>
        <fullName evidence="1">Uncharacterized protein</fullName>
    </submittedName>
</protein>
<gene>
    <name evidence="1" type="ORF">JS44_14905</name>
</gene>
<dbReference type="AlphaFoldDB" id="A0A094JI39"/>
<dbReference type="Gene3D" id="1.25.40.10">
    <property type="entry name" value="Tetratricopeptide repeat domain"/>
    <property type="match status" value="1"/>
</dbReference>
<dbReference type="EMBL" id="JPZO01000129">
    <property type="protein sequence ID" value="KFZ32211.1"/>
    <property type="molecule type" value="Genomic_DNA"/>
</dbReference>
<dbReference type="SUPFAM" id="SSF48452">
    <property type="entry name" value="TPR-like"/>
    <property type="match status" value="1"/>
</dbReference>
<reference evidence="1" key="1">
    <citation type="submission" date="2014-08" db="EMBL/GenBank/DDBJ databases">
        <title>Fullgenome sequencing of Anoxybacillus sp.25 isolate from Garga hot-spring Russia.</title>
        <authorList>
            <person name="Rozanov A.S."/>
            <person name="Kotenko A.V."/>
            <person name="Malup T.K."/>
            <person name="Peltek S.E."/>
        </authorList>
    </citation>
    <scope>NUCLEOTIDE SEQUENCE [LARGE SCALE GENOMIC DNA]</scope>
    <source>
        <strain evidence="1">25</strain>
    </source>
</reference>
<comment type="caution">
    <text evidence="1">The sequence shown here is derived from an EMBL/GenBank/DDBJ whole genome shotgun (WGS) entry which is preliminary data.</text>
</comment>
<evidence type="ECO:0000313" key="1">
    <source>
        <dbReference type="EMBL" id="KFZ32211.1"/>
    </source>
</evidence>
<accession>A0A094JI39</accession>
<dbReference type="InterPro" id="IPR011990">
    <property type="entry name" value="TPR-like_helical_dom_sf"/>
</dbReference>